<feature type="compositionally biased region" description="Basic and acidic residues" evidence="1">
    <location>
        <begin position="201"/>
        <end position="211"/>
    </location>
</feature>
<evidence type="ECO:0000256" key="1">
    <source>
        <dbReference type="SAM" id="MobiDB-lite"/>
    </source>
</evidence>
<dbReference type="PANTHER" id="PTHR19303:SF74">
    <property type="entry name" value="POGO TRANSPOSABLE ELEMENT WITH KRAB DOMAIN"/>
    <property type="match status" value="1"/>
</dbReference>
<reference evidence="3" key="1">
    <citation type="journal article" date="2023" name="Insect Mol. Biol.">
        <title>Genome sequencing provides insights into the evolution of gene families encoding plant cell wall-degrading enzymes in longhorned beetles.</title>
        <authorList>
            <person name="Shin N.R."/>
            <person name="Okamura Y."/>
            <person name="Kirsch R."/>
            <person name="Pauchet Y."/>
        </authorList>
    </citation>
    <scope>NUCLEOTIDE SEQUENCE</scope>
    <source>
        <strain evidence="3">AMC_N1</strain>
    </source>
</reference>
<gene>
    <name evidence="3" type="ORF">NQ318_002162</name>
</gene>
<dbReference type="Pfam" id="PF03184">
    <property type="entry name" value="DDE_1"/>
    <property type="match status" value="1"/>
</dbReference>
<dbReference type="InterPro" id="IPR004875">
    <property type="entry name" value="DDE_SF_endonuclease_dom"/>
</dbReference>
<dbReference type="Proteomes" id="UP001162162">
    <property type="component" value="Unassembled WGS sequence"/>
</dbReference>
<dbReference type="AlphaFoldDB" id="A0AAV8XG67"/>
<sequence length="223" mass="25223">MEARLFVLTTLDLRRLAYQWAEKMGKNHCFQKEKEIVGKDWLKGFLKRHQDLSIRKPENTRVMGFQPGCRVSIKYGIVTKLVFPLRQKLNRVISRKGRKQLSALTSAERGTTVTVAVCFNAAGTIGATKDSPVLLLLDGHHTHTKNLEVIDYAKQHGVVLLCFPLHSTHRLQPLDASFMKPLSVFYDAEDSPTADNPDDSPTPRDGPDPRTPRWFYSSANHIS</sequence>
<organism evidence="3 4">
    <name type="scientific">Aromia moschata</name>
    <dbReference type="NCBI Taxonomy" id="1265417"/>
    <lineage>
        <taxon>Eukaryota</taxon>
        <taxon>Metazoa</taxon>
        <taxon>Ecdysozoa</taxon>
        <taxon>Arthropoda</taxon>
        <taxon>Hexapoda</taxon>
        <taxon>Insecta</taxon>
        <taxon>Pterygota</taxon>
        <taxon>Neoptera</taxon>
        <taxon>Endopterygota</taxon>
        <taxon>Coleoptera</taxon>
        <taxon>Polyphaga</taxon>
        <taxon>Cucujiformia</taxon>
        <taxon>Chrysomeloidea</taxon>
        <taxon>Cerambycidae</taxon>
        <taxon>Cerambycinae</taxon>
        <taxon>Callichromatini</taxon>
        <taxon>Aromia</taxon>
    </lineage>
</organism>
<dbReference type="EMBL" id="JAPWTK010000632">
    <property type="protein sequence ID" value="KAJ8937648.1"/>
    <property type="molecule type" value="Genomic_DNA"/>
</dbReference>
<evidence type="ECO:0000313" key="4">
    <source>
        <dbReference type="Proteomes" id="UP001162162"/>
    </source>
</evidence>
<name>A0AAV8XG67_9CUCU</name>
<dbReference type="PANTHER" id="PTHR19303">
    <property type="entry name" value="TRANSPOSON"/>
    <property type="match status" value="1"/>
</dbReference>
<feature type="compositionally biased region" description="Acidic residues" evidence="1">
    <location>
        <begin position="189"/>
        <end position="198"/>
    </location>
</feature>
<proteinExistence type="predicted"/>
<keyword evidence="4" id="KW-1185">Reference proteome</keyword>
<dbReference type="GO" id="GO:0005634">
    <property type="term" value="C:nucleus"/>
    <property type="evidence" value="ECO:0007669"/>
    <property type="project" value="TreeGrafter"/>
</dbReference>
<evidence type="ECO:0000313" key="3">
    <source>
        <dbReference type="EMBL" id="KAJ8937648.1"/>
    </source>
</evidence>
<feature type="region of interest" description="Disordered" evidence="1">
    <location>
        <begin position="189"/>
        <end position="223"/>
    </location>
</feature>
<evidence type="ECO:0000259" key="2">
    <source>
        <dbReference type="Pfam" id="PF03184"/>
    </source>
</evidence>
<comment type="caution">
    <text evidence="3">The sequence shown here is derived from an EMBL/GenBank/DDBJ whole genome shotgun (WGS) entry which is preliminary data.</text>
</comment>
<dbReference type="InterPro" id="IPR050863">
    <property type="entry name" value="CenT-Element_Derived"/>
</dbReference>
<protein>
    <recommendedName>
        <fullName evidence="2">DDE-1 domain-containing protein</fullName>
    </recommendedName>
</protein>
<accession>A0AAV8XG67</accession>
<dbReference type="GO" id="GO:0003677">
    <property type="term" value="F:DNA binding"/>
    <property type="evidence" value="ECO:0007669"/>
    <property type="project" value="TreeGrafter"/>
</dbReference>
<feature type="domain" description="DDE-1" evidence="2">
    <location>
        <begin position="129"/>
        <end position="186"/>
    </location>
</feature>